<comment type="subcellular location">
    <subcellularLocation>
        <location evidence="1">Cell membrane</location>
    </subcellularLocation>
</comment>
<dbReference type="PANTHER" id="PTHR30576">
    <property type="entry name" value="COLANIC BIOSYNTHESIS UDP-GLUCOSE LIPID CARRIER TRANSFERASE"/>
    <property type="match status" value="1"/>
</dbReference>
<evidence type="ECO:0000256" key="1">
    <source>
        <dbReference type="ARBA" id="ARBA00004236"/>
    </source>
</evidence>
<feature type="transmembrane region" description="Helical" evidence="8">
    <location>
        <begin position="37"/>
        <end position="56"/>
    </location>
</feature>
<evidence type="ECO:0000256" key="2">
    <source>
        <dbReference type="ARBA" id="ARBA00006464"/>
    </source>
</evidence>
<evidence type="ECO:0000313" key="11">
    <source>
        <dbReference type="Proteomes" id="UP000215559"/>
    </source>
</evidence>
<dbReference type="Proteomes" id="UP000215559">
    <property type="component" value="Unassembled WGS sequence"/>
</dbReference>
<dbReference type="Pfam" id="PF02397">
    <property type="entry name" value="Bac_transf"/>
    <property type="match status" value="1"/>
</dbReference>
<feature type="transmembrane region" description="Helical" evidence="8">
    <location>
        <begin position="239"/>
        <end position="262"/>
    </location>
</feature>
<keyword evidence="7 8" id="KW-0472">Membrane</keyword>
<evidence type="ECO:0000256" key="7">
    <source>
        <dbReference type="ARBA" id="ARBA00023136"/>
    </source>
</evidence>
<keyword evidence="5 8" id="KW-0812">Transmembrane</keyword>
<reference evidence="10 11" key="1">
    <citation type="submission" date="2017-07" db="EMBL/GenBank/DDBJ databases">
        <title>Recovery of genomes from metagenomes via a dereplication, aggregation, and scoring strategy.</title>
        <authorList>
            <person name="Sieber C.M."/>
            <person name="Probst A.J."/>
            <person name="Sharrar A."/>
            <person name="Thomas B.C."/>
            <person name="Hess M."/>
            <person name="Tringe S.G."/>
            <person name="Banfield J.F."/>
        </authorList>
    </citation>
    <scope>NUCLEOTIDE SEQUENCE [LARGE SCALE GENOMIC DNA]</scope>
    <source>
        <strain evidence="10">JGI_Cruoil_03_51_56</strain>
    </source>
</reference>
<gene>
    <name evidence="10" type="ORF">CH330_08235</name>
</gene>
<feature type="transmembrane region" description="Helical" evidence="8">
    <location>
        <begin position="98"/>
        <end position="119"/>
    </location>
</feature>
<comment type="caution">
    <text evidence="10">The sequence shown here is derived from an EMBL/GenBank/DDBJ whole genome shotgun (WGS) entry which is preliminary data.</text>
</comment>
<evidence type="ECO:0000256" key="6">
    <source>
        <dbReference type="ARBA" id="ARBA00022989"/>
    </source>
</evidence>
<protein>
    <recommendedName>
        <fullName evidence="9">Bacterial sugar transferase domain-containing protein</fullName>
    </recommendedName>
</protein>
<keyword evidence="3" id="KW-1003">Cell membrane</keyword>
<feature type="domain" description="Bacterial sugar transferase" evidence="9">
    <location>
        <begin position="234"/>
        <end position="425"/>
    </location>
</feature>
<dbReference type="InterPro" id="IPR003362">
    <property type="entry name" value="Bact_transf"/>
</dbReference>
<feature type="transmembrane region" description="Helical" evidence="8">
    <location>
        <begin position="68"/>
        <end position="86"/>
    </location>
</feature>
<name>A0A235BSQ0_UNCW3</name>
<proteinExistence type="inferred from homology"/>
<evidence type="ECO:0000259" key="9">
    <source>
        <dbReference type="Pfam" id="PF02397"/>
    </source>
</evidence>
<dbReference type="PANTHER" id="PTHR30576:SF4">
    <property type="entry name" value="UNDECAPRENYL-PHOSPHATE GALACTOSE PHOSPHOTRANSFERASE"/>
    <property type="match status" value="1"/>
</dbReference>
<organism evidence="10 11">
    <name type="scientific">candidate division WOR-3 bacterium JGI_Cruoil_03_51_56</name>
    <dbReference type="NCBI Taxonomy" id="1973747"/>
    <lineage>
        <taxon>Bacteria</taxon>
        <taxon>Bacteria division WOR-3</taxon>
    </lineage>
</organism>
<keyword evidence="4" id="KW-0808">Transferase</keyword>
<keyword evidence="6 8" id="KW-1133">Transmembrane helix</keyword>
<sequence length="431" mass="49876">MNSVESYTEESVIVIELLLLLLAIAVLRVFLAPVSKSLTSVMVLWLVLIAASYVVGEFETTVRINFGLSLKTQAAFALAYIAYSGVHAVWPWCEALTIRFWVGIWLYLNFVAPLFGLLARRLFRQRVLLVTDNHRDRVPLLRWWGFECIETVGIADFANWLKSNVDFCGRIEKYKMIVVDISDYRIEYAVAGVARDYFADFVGVPSFTMFGYLIGPHPRHIAAYSLNTVVRRLKRLIDLLISVIAVIVLSPLFLVVCILIRLDSPGPILYNHRRLGRNMREFWLFKFRTMYKDADTRLQRILESDPELASEFKATFKLKNDPRVTRVGRFLRRFSIDELPQFFNIIAGQMSLVGPRPIVKKEIGYYKDYSLLLFRVLPGATGLWQVSGRSGTSYRQRVEMDTRYVREWTLWWDLKILLKTIPAVLCRRGAY</sequence>
<dbReference type="GO" id="GO:0005886">
    <property type="term" value="C:plasma membrane"/>
    <property type="evidence" value="ECO:0007669"/>
    <property type="project" value="UniProtKB-SubCell"/>
</dbReference>
<evidence type="ECO:0000256" key="8">
    <source>
        <dbReference type="SAM" id="Phobius"/>
    </source>
</evidence>
<evidence type="ECO:0000256" key="5">
    <source>
        <dbReference type="ARBA" id="ARBA00022692"/>
    </source>
</evidence>
<feature type="transmembrane region" description="Helical" evidence="8">
    <location>
        <begin position="12"/>
        <end position="31"/>
    </location>
</feature>
<evidence type="ECO:0000256" key="3">
    <source>
        <dbReference type="ARBA" id="ARBA00022475"/>
    </source>
</evidence>
<accession>A0A235BSQ0</accession>
<comment type="similarity">
    <text evidence="2">Belongs to the bacterial sugar transferase family.</text>
</comment>
<evidence type="ECO:0000256" key="4">
    <source>
        <dbReference type="ARBA" id="ARBA00022679"/>
    </source>
</evidence>
<dbReference type="EMBL" id="NOZP01000150">
    <property type="protein sequence ID" value="OYD14585.1"/>
    <property type="molecule type" value="Genomic_DNA"/>
</dbReference>
<evidence type="ECO:0000313" key="10">
    <source>
        <dbReference type="EMBL" id="OYD14585.1"/>
    </source>
</evidence>
<dbReference type="AlphaFoldDB" id="A0A235BSQ0"/>
<dbReference type="GO" id="GO:0016780">
    <property type="term" value="F:phosphotransferase activity, for other substituted phosphate groups"/>
    <property type="evidence" value="ECO:0007669"/>
    <property type="project" value="TreeGrafter"/>
</dbReference>